<dbReference type="AlphaFoldDB" id="A0A9Q8PD03"/>
<name>A0A9Q8PD03_PASFU</name>
<sequence length="166" mass="19132">MSSSSQNASTSPETQATIPEAPQTTDKKAATLELERLSKACLFAWNDHDFDYEGNPDRRDFRERIAPRFECRIENYPEHAMSWYGLNQLWRDYLATEPNCRFELISMHTDVNDGGRAVLYVEMDVTGVQNVNLIRFLEMKWKVVDGRWMYYSCTTMGGSKGNNGLL</sequence>
<gene>
    <name evidence="2" type="ORF">CLAFUR5_10248</name>
</gene>
<dbReference type="Proteomes" id="UP000756132">
    <property type="component" value="Chromosome 7"/>
</dbReference>
<feature type="compositionally biased region" description="Polar residues" evidence="1">
    <location>
        <begin position="1"/>
        <end position="17"/>
    </location>
</feature>
<dbReference type="OMA" id="YVEMDVT"/>
<dbReference type="RefSeq" id="XP_047764575.1">
    <property type="nucleotide sequence ID" value="XM_047909396.1"/>
</dbReference>
<dbReference type="EMBL" id="CP090169">
    <property type="protein sequence ID" value="UJO20209.1"/>
    <property type="molecule type" value="Genomic_DNA"/>
</dbReference>
<accession>A0A9Q8PD03</accession>
<dbReference type="OrthoDB" id="3899120at2759"/>
<reference evidence="2" key="1">
    <citation type="submission" date="2021-12" db="EMBL/GenBank/DDBJ databases">
        <authorList>
            <person name="Zaccaron A."/>
            <person name="Stergiopoulos I."/>
        </authorList>
    </citation>
    <scope>NUCLEOTIDE SEQUENCE</scope>
    <source>
        <strain evidence="2">Race5_Kim</strain>
    </source>
</reference>
<organism evidence="2 3">
    <name type="scientific">Passalora fulva</name>
    <name type="common">Tomato leaf mold</name>
    <name type="synonym">Cladosporium fulvum</name>
    <dbReference type="NCBI Taxonomy" id="5499"/>
    <lineage>
        <taxon>Eukaryota</taxon>
        <taxon>Fungi</taxon>
        <taxon>Dikarya</taxon>
        <taxon>Ascomycota</taxon>
        <taxon>Pezizomycotina</taxon>
        <taxon>Dothideomycetes</taxon>
        <taxon>Dothideomycetidae</taxon>
        <taxon>Mycosphaerellales</taxon>
        <taxon>Mycosphaerellaceae</taxon>
        <taxon>Fulvia</taxon>
    </lineage>
</organism>
<evidence type="ECO:0000313" key="3">
    <source>
        <dbReference type="Proteomes" id="UP000756132"/>
    </source>
</evidence>
<feature type="region of interest" description="Disordered" evidence="1">
    <location>
        <begin position="1"/>
        <end position="25"/>
    </location>
</feature>
<evidence type="ECO:0000256" key="1">
    <source>
        <dbReference type="SAM" id="MobiDB-lite"/>
    </source>
</evidence>
<dbReference type="GeneID" id="71990126"/>
<evidence type="ECO:0000313" key="2">
    <source>
        <dbReference type="EMBL" id="UJO20209.1"/>
    </source>
</evidence>
<keyword evidence="3" id="KW-1185">Reference proteome</keyword>
<protein>
    <submittedName>
        <fullName evidence="2">Uncharacterized protein</fullName>
    </submittedName>
</protein>
<proteinExistence type="predicted"/>
<dbReference type="KEGG" id="ffu:CLAFUR5_10248"/>
<reference evidence="2" key="2">
    <citation type="journal article" date="2022" name="Microb. Genom.">
        <title>A chromosome-scale genome assembly of the tomato pathogen Cladosporium fulvum reveals a compartmentalized genome architecture and the presence of a dispensable chromosome.</title>
        <authorList>
            <person name="Zaccaron A.Z."/>
            <person name="Chen L.H."/>
            <person name="Samaras A."/>
            <person name="Stergiopoulos I."/>
        </authorList>
    </citation>
    <scope>NUCLEOTIDE SEQUENCE</scope>
    <source>
        <strain evidence="2">Race5_Kim</strain>
    </source>
</reference>